<keyword evidence="6" id="KW-0472">Membrane</keyword>
<keyword evidence="4 6" id="KW-0378">Hydrolase</keyword>
<dbReference type="Gene3D" id="2.10.109.10">
    <property type="entry name" value="Umud Fragment, subunit A"/>
    <property type="match status" value="1"/>
</dbReference>
<dbReference type="PROSITE" id="PS00761">
    <property type="entry name" value="SPASE_I_3"/>
    <property type="match status" value="1"/>
</dbReference>
<keyword evidence="6" id="KW-1133">Transmembrane helix</keyword>
<dbReference type="CDD" id="cd06530">
    <property type="entry name" value="S26_SPase_I"/>
    <property type="match status" value="1"/>
</dbReference>
<evidence type="ECO:0000256" key="2">
    <source>
        <dbReference type="ARBA" id="ARBA00009370"/>
    </source>
</evidence>
<dbReference type="InterPro" id="IPR000223">
    <property type="entry name" value="Pept_S26A_signal_pept_1"/>
</dbReference>
<dbReference type="AlphaFoldDB" id="A0A1F5F543"/>
<evidence type="ECO:0000313" key="9">
    <source>
        <dbReference type="Proteomes" id="UP000176191"/>
    </source>
</evidence>
<keyword evidence="6" id="KW-0812">Transmembrane</keyword>
<dbReference type="EC" id="3.4.21.89" evidence="3 6"/>
<comment type="caution">
    <text evidence="8">The sequence shown here is derived from an EMBL/GenBank/DDBJ whole genome shotgun (WGS) entry which is preliminary data.</text>
</comment>
<evidence type="ECO:0000256" key="5">
    <source>
        <dbReference type="PIRSR" id="PIRSR600223-1"/>
    </source>
</evidence>
<evidence type="ECO:0000313" key="8">
    <source>
        <dbReference type="EMBL" id="OGD74785.1"/>
    </source>
</evidence>
<protein>
    <recommendedName>
        <fullName evidence="3 6">Signal peptidase I</fullName>
        <ecNumber evidence="3 6">3.4.21.89</ecNumber>
    </recommendedName>
</protein>
<dbReference type="GO" id="GO:0006465">
    <property type="term" value="P:signal peptide processing"/>
    <property type="evidence" value="ECO:0007669"/>
    <property type="project" value="InterPro"/>
</dbReference>
<dbReference type="GO" id="GO:0009003">
    <property type="term" value="F:signal peptidase activity"/>
    <property type="evidence" value="ECO:0007669"/>
    <property type="project" value="UniProtKB-EC"/>
</dbReference>
<proteinExistence type="inferred from homology"/>
<dbReference type="SUPFAM" id="SSF51306">
    <property type="entry name" value="LexA/Signal peptidase"/>
    <property type="match status" value="1"/>
</dbReference>
<organism evidence="8 9">
    <name type="scientific">Candidatus Collierbacteria bacterium RIFOXYA2_FULL_46_10</name>
    <dbReference type="NCBI Taxonomy" id="1817726"/>
    <lineage>
        <taxon>Bacteria</taxon>
        <taxon>Candidatus Collieribacteriota</taxon>
    </lineage>
</organism>
<dbReference type="InterPro" id="IPR036286">
    <property type="entry name" value="LexA/Signal_pep-like_sf"/>
</dbReference>
<dbReference type="Proteomes" id="UP000176191">
    <property type="component" value="Unassembled WGS sequence"/>
</dbReference>
<feature type="transmembrane region" description="Helical" evidence="6">
    <location>
        <begin position="7"/>
        <end position="32"/>
    </location>
</feature>
<comment type="similarity">
    <text evidence="2 6">Belongs to the peptidase S26 family.</text>
</comment>
<dbReference type="Pfam" id="PF10502">
    <property type="entry name" value="Peptidase_S26"/>
    <property type="match status" value="1"/>
</dbReference>
<dbReference type="PROSITE" id="PS00760">
    <property type="entry name" value="SPASE_I_2"/>
    <property type="match status" value="1"/>
</dbReference>
<dbReference type="NCBIfam" id="TIGR02227">
    <property type="entry name" value="sigpep_I_bact"/>
    <property type="match status" value="1"/>
</dbReference>
<comment type="catalytic activity">
    <reaction evidence="1 6">
        <text>Cleavage of hydrophobic, N-terminal signal or leader sequences from secreted and periplasmic proteins.</text>
        <dbReference type="EC" id="3.4.21.89"/>
    </reaction>
</comment>
<feature type="active site" evidence="5">
    <location>
        <position position="85"/>
    </location>
</feature>
<evidence type="ECO:0000256" key="6">
    <source>
        <dbReference type="RuleBase" id="RU362042"/>
    </source>
</evidence>
<dbReference type="PANTHER" id="PTHR43390:SF1">
    <property type="entry name" value="CHLOROPLAST PROCESSING PEPTIDASE"/>
    <property type="match status" value="1"/>
</dbReference>
<comment type="subcellular location">
    <subcellularLocation>
        <location evidence="6">Membrane</location>
        <topology evidence="6">Single-pass type II membrane protein</topology>
    </subcellularLocation>
</comment>
<keyword evidence="6" id="KW-0645">Protease</keyword>
<dbReference type="GO" id="GO:0004252">
    <property type="term" value="F:serine-type endopeptidase activity"/>
    <property type="evidence" value="ECO:0007669"/>
    <property type="project" value="InterPro"/>
</dbReference>
<accession>A0A1F5F543</accession>
<name>A0A1F5F543_9BACT</name>
<evidence type="ECO:0000256" key="4">
    <source>
        <dbReference type="ARBA" id="ARBA00022801"/>
    </source>
</evidence>
<dbReference type="PRINTS" id="PR00727">
    <property type="entry name" value="LEADERPTASE"/>
</dbReference>
<reference evidence="8 9" key="1">
    <citation type="journal article" date="2016" name="Nat. Commun.">
        <title>Thousands of microbial genomes shed light on interconnected biogeochemical processes in an aquifer system.</title>
        <authorList>
            <person name="Anantharaman K."/>
            <person name="Brown C.T."/>
            <person name="Hug L.A."/>
            <person name="Sharon I."/>
            <person name="Castelle C.J."/>
            <person name="Probst A.J."/>
            <person name="Thomas B.C."/>
            <person name="Singh A."/>
            <person name="Wilkins M.J."/>
            <person name="Karaoz U."/>
            <person name="Brodie E.L."/>
            <person name="Williams K.H."/>
            <person name="Hubbard S.S."/>
            <person name="Banfield J.F."/>
        </authorList>
    </citation>
    <scope>NUCLEOTIDE SEQUENCE [LARGE SCALE GENOMIC DNA]</scope>
</reference>
<dbReference type="EMBL" id="MFAK01000025">
    <property type="protein sequence ID" value="OGD74785.1"/>
    <property type="molecule type" value="Genomic_DNA"/>
</dbReference>
<gene>
    <name evidence="8" type="ORF">A2228_00025</name>
</gene>
<sequence length="198" mass="22408">MFILRNLWLFFLDFLETIVVSLAIFALVYIFLFQPHQVDGRSMEPNFHNGEYILTDKVSYRFGAPERGDVVVFHSPADERDDFIKRIIGVPGDTILVKGGYVYLNDTKLEEQYLNDPGNVLAGRFIREDTPVTVPPGQYLVMGDNRLHSSDSREWGLVGQSAIVGRAFFRYWPISTFGLVKTAEAELTIGAVKGIISR</sequence>
<evidence type="ECO:0000259" key="7">
    <source>
        <dbReference type="Pfam" id="PF10502"/>
    </source>
</evidence>
<dbReference type="InterPro" id="IPR019757">
    <property type="entry name" value="Pept_S26A_signal_pept_1_Lys-AS"/>
</dbReference>
<dbReference type="InterPro" id="IPR019533">
    <property type="entry name" value="Peptidase_S26"/>
</dbReference>
<evidence type="ECO:0000256" key="3">
    <source>
        <dbReference type="ARBA" id="ARBA00013208"/>
    </source>
</evidence>
<feature type="active site" evidence="5">
    <location>
        <position position="42"/>
    </location>
</feature>
<feature type="domain" description="Peptidase S26" evidence="7">
    <location>
        <begin position="13"/>
        <end position="172"/>
    </location>
</feature>
<dbReference type="InterPro" id="IPR019758">
    <property type="entry name" value="Pept_S26A_signal_pept_1_CS"/>
</dbReference>
<evidence type="ECO:0000256" key="1">
    <source>
        <dbReference type="ARBA" id="ARBA00000677"/>
    </source>
</evidence>
<dbReference type="GO" id="GO:0016020">
    <property type="term" value="C:membrane"/>
    <property type="evidence" value="ECO:0007669"/>
    <property type="project" value="UniProtKB-SubCell"/>
</dbReference>
<dbReference type="PANTHER" id="PTHR43390">
    <property type="entry name" value="SIGNAL PEPTIDASE I"/>
    <property type="match status" value="1"/>
</dbReference>